<dbReference type="RefSeq" id="WP_145148098.1">
    <property type="nucleotide sequence ID" value="NZ_VNIM01000007.1"/>
</dbReference>
<reference evidence="2 3" key="1">
    <citation type="submission" date="2019-07" db="EMBL/GenBank/DDBJ databases">
        <title>Sphingomonas solaris sp. nov., isolated from a solar panel from Boston, Massachusetts.</title>
        <authorList>
            <person name="Tanner K."/>
            <person name="Pascual J."/>
            <person name="Mancuso C."/>
            <person name="Pereto J."/>
            <person name="Khalil A."/>
            <person name="Vilanova C."/>
        </authorList>
    </citation>
    <scope>NUCLEOTIDE SEQUENCE [LARGE SCALE GENOMIC DNA]</scope>
    <source>
        <strain evidence="2 3">R4DWN</strain>
    </source>
</reference>
<dbReference type="InterPro" id="IPR032710">
    <property type="entry name" value="NTF2-like_dom_sf"/>
</dbReference>
<dbReference type="InterPro" id="IPR037401">
    <property type="entry name" value="SnoaL-like"/>
</dbReference>
<proteinExistence type="predicted"/>
<accession>A0A558RBK9</accession>
<dbReference type="EMBL" id="VNIM01000007">
    <property type="protein sequence ID" value="TVV76741.1"/>
    <property type="molecule type" value="Genomic_DNA"/>
</dbReference>
<sequence>MTDTALSAIEARLRKLEDQTAIYQVICGYGYAVDGLNGDAVGSCYTKDGVYAVGDIGSMDGRDTIVAITKDPGHLAYVGAGCAHISTLPHVVIEGDEAVATCHTMVAMHGDDGFFIGRLSASRIQLARQDDGSWKIYHRQNYMLDGNPAGPALLARLKEGPKAA</sequence>
<dbReference type="Pfam" id="PF13577">
    <property type="entry name" value="SnoaL_4"/>
    <property type="match status" value="1"/>
</dbReference>
<feature type="domain" description="SnoaL-like" evidence="1">
    <location>
        <begin position="14"/>
        <end position="139"/>
    </location>
</feature>
<keyword evidence="3" id="KW-1185">Reference proteome</keyword>
<dbReference type="OrthoDB" id="8225471at2"/>
<dbReference type="AlphaFoldDB" id="A0A558RBK9"/>
<evidence type="ECO:0000313" key="3">
    <source>
        <dbReference type="Proteomes" id="UP000318681"/>
    </source>
</evidence>
<dbReference type="Proteomes" id="UP000318681">
    <property type="component" value="Unassembled WGS sequence"/>
</dbReference>
<evidence type="ECO:0000259" key="1">
    <source>
        <dbReference type="Pfam" id="PF13577"/>
    </source>
</evidence>
<comment type="caution">
    <text evidence="2">The sequence shown here is derived from an EMBL/GenBank/DDBJ whole genome shotgun (WGS) entry which is preliminary data.</text>
</comment>
<name>A0A558RBK9_9SPHN</name>
<protein>
    <submittedName>
        <fullName evidence="2">Nuclear transport factor 2 family protein</fullName>
    </submittedName>
</protein>
<dbReference type="Gene3D" id="3.10.450.50">
    <property type="match status" value="1"/>
</dbReference>
<dbReference type="SUPFAM" id="SSF54427">
    <property type="entry name" value="NTF2-like"/>
    <property type="match status" value="1"/>
</dbReference>
<gene>
    <name evidence="2" type="ORF">FOY91_03285</name>
</gene>
<organism evidence="2 3">
    <name type="scientific">Alterirhizorhabdus solaris</name>
    <dbReference type="NCBI Taxonomy" id="2529389"/>
    <lineage>
        <taxon>Bacteria</taxon>
        <taxon>Pseudomonadati</taxon>
        <taxon>Pseudomonadota</taxon>
        <taxon>Alphaproteobacteria</taxon>
        <taxon>Sphingomonadales</taxon>
        <taxon>Rhizorhabdaceae</taxon>
        <taxon>Alterirhizorhabdus</taxon>
    </lineage>
</organism>
<evidence type="ECO:0000313" key="2">
    <source>
        <dbReference type="EMBL" id="TVV76741.1"/>
    </source>
</evidence>